<keyword evidence="11" id="KW-1185">Reference proteome</keyword>
<evidence type="ECO:0000256" key="5">
    <source>
        <dbReference type="ARBA" id="ARBA00023002"/>
    </source>
</evidence>
<dbReference type="GO" id="GO:0046872">
    <property type="term" value="F:metal ion binding"/>
    <property type="evidence" value="ECO:0007669"/>
    <property type="project" value="UniProtKB-KW"/>
</dbReference>
<protein>
    <submittedName>
        <fullName evidence="10">Chloroperoxidase</fullName>
    </submittedName>
</protein>
<keyword evidence="5" id="KW-0560">Oxidoreductase</keyword>
<evidence type="ECO:0000256" key="6">
    <source>
        <dbReference type="ARBA" id="ARBA00023004"/>
    </source>
</evidence>
<comment type="similarity">
    <text evidence="7">Belongs to the chloroperoxidase family.</text>
</comment>
<accession>A0AAD7D960</accession>
<evidence type="ECO:0000313" key="10">
    <source>
        <dbReference type="EMBL" id="KAJ7686017.1"/>
    </source>
</evidence>
<feature type="chain" id="PRO_5042067567" evidence="8">
    <location>
        <begin position="20"/>
        <end position="412"/>
    </location>
</feature>
<dbReference type="AlphaFoldDB" id="A0AAD7D960"/>
<dbReference type="Gene3D" id="1.10.489.10">
    <property type="entry name" value="Chloroperoxidase-like"/>
    <property type="match status" value="1"/>
</dbReference>
<dbReference type="EMBL" id="JARKIE010000100">
    <property type="protein sequence ID" value="KAJ7686017.1"/>
    <property type="molecule type" value="Genomic_DNA"/>
</dbReference>
<comment type="cofactor">
    <cofactor evidence="1">
        <name>heme b</name>
        <dbReference type="ChEBI" id="CHEBI:60344"/>
    </cofactor>
</comment>
<evidence type="ECO:0000259" key="9">
    <source>
        <dbReference type="PROSITE" id="PS51405"/>
    </source>
</evidence>
<dbReference type="GO" id="GO:0004601">
    <property type="term" value="F:peroxidase activity"/>
    <property type="evidence" value="ECO:0007669"/>
    <property type="project" value="UniProtKB-KW"/>
</dbReference>
<evidence type="ECO:0000256" key="1">
    <source>
        <dbReference type="ARBA" id="ARBA00001970"/>
    </source>
</evidence>
<proteinExistence type="inferred from homology"/>
<keyword evidence="2" id="KW-0575">Peroxidase</keyword>
<dbReference type="Pfam" id="PF01328">
    <property type="entry name" value="Peroxidase_2"/>
    <property type="match status" value="1"/>
</dbReference>
<dbReference type="Proteomes" id="UP001221757">
    <property type="component" value="Unassembled WGS sequence"/>
</dbReference>
<reference evidence="10" key="1">
    <citation type="submission" date="2023-03" db="EMBL/GenBank/DDBJ databases">
        <title>Massive genome expansion in bonnet fungi (Mycena s.s.) driven by repeated elements and novel gene families across ecological guilds.</title>
        <authorList>
            <consortium name="Lawrence Berkeley National Laboratory"/>
            <person name="Harder C.B."/>
            <person name="Miyauchi S."/>
            <person name="Viragh M."/>
            <person name="Kuo A."/>
            <person name="Thoen E."/>
            <person name="Andreopoulos B."/>
            <person name="Lu D."/>
            <person name="Skrede I."/>
            <person name="Drula E."/>
            <person name="Henrissat B."/>
            <person name="Morin E."/>
            <person name="Kohler A."/>
            <person name="Barry K."/>
            <person name="LaButti K."/>
            <person name="Morin E."/>
            <person name="Salamov A."/>
            <person name="Lipzen A."/>
            <person name="Mereny Z."/>
            <person name="Hegedus B."/>
            <person name="Baldrian P."/>
            <person name="Stursova M."/>
            <person name="Weitz H."/>
            <person name="Taylor A."/>
            <person name="Grigoriev I.V."/>
            <person name="Nagy L.G."/>
            <person name="Martin F."/>
            <person name="Kauserud H."/>
        </authorList>
    </citation>
    <scope>NUCLEOTIDE SEQUENCE</scope>
    <source>
        <strain evidence="10">CBHHK067</strain>
    </source>
</reference>
<keyword evidence="3" id="KW-0349">Heme</keyword>
<comment type="caution">
    <text evidence="10">The sequence shown here is derived from an EMBL/GenBank/DDBJ whole genome shotgun (WGS) entry which is preliminary data.</text>
</comment>
<organism evidence="10 11">
    <name type="scientific">Mycena rosella</name>
    <name type="common">Pink bonnet</name>
    <name type="synonym">Agaricus rosellus</name>
    <dbReference type="NCBI Taxonomy" id="1033263"/>
    <lineage>
        <taxon>Eukaryota</taxon>
        <taxon>Fungi</taxon>
        <taxon>Dikarya</taxon>
        <taxon>Basidiomycota</taxon>
        <taxon>Agaricomycotina</taxon>
        <taxon>Agaricomycetes</taxon>
        <taxon>Agaricomycetidae</taxon>
        <taxon>Agaricales</taxon>
        <taxon>Marasmiineae</taxon>
        <taxon>Mycenaceae</taxon>
        <taxon>Mycena</taxon>
    </lineage>
</organism>
<feature type="signal peptide" evidence="8">
    <location>
        <begin position="1"/>
        <end position="19"/>
    </location>
</feature>
<evidence type="ECO:0000256" key="3">
    <source>
        <dbReference type="ARBA" id="ARBA00022617"/>
    </source>
</evidence>
<keyword evidence="8" id="KW-0732">Signal</keyword>
<dbReference type="InterPro" id="IPR036851">
    <property type="entry name" value="Chloroperoxidase-like_sf"/>
</dbReference>
<dbReference type="PROSITE" id="PS51405">
    <property type="entry name" value="HEME_HALOPEROXIDASE"/>
    <property type="match status" value="1"/>
</dbReference>
<name>A0AAD7D960_MYCRO</name>
<evidence type="ECO:0000313" key="11">
    <source>
        <dbReference type="Proteomes" id="UP001221757"/>
    </source>
</evidence>
<keyword evidence="4" id="KW-0479">Metal-binding</keyword>
<gene>
    <name evidence="10" type="ORF">B0H17DRAFT_940908</name>
</gene>
<evidence type="ECO:0000256" key="8">
    <source>
        <dbReference type="SAM" id="SignalP"/>
    </source>
</evidence>
<evidence type="ECO:0000256" key="7">
    <source>
        <dbReference type="ARBA" id="ARBA00025795"/>
    </source>
</evidence>
<evidence type="ECO:0000256" key="2">
    <source>
        <dbReference type="ARBA" id="ARBA00022559"/>
    </source>
</evidence>
<dbReference type="SUPFAM" id="SSF47571">
    <property type="entry name" value="Cloroperoxidase"/>
    <property type="match status" value="1"/>
</dbReference>
<evidence type="ECO:0000256" key="4">
    <source>
        <dbReference type="ARBA" id="ARBA00022723"/>
    </source>
</evidence>
<dbReference type="InterPro" id="IPR000028">
    <property type="entry name" value="Chloroperoxidase"/>
</dbReference>
<feature type="domain" description="Heme haloperoxidase family profile" evidence="9">
    <location>
        <begin position="47"/>
        <end position="300"/>
    </location>
</feature>
<sequence>MLYPVAPLFHLFFVTGCAAFSSSVFDSSQTTRRSTFDSTAQYINVTGPHAFSPPGPNDMRGPCPGLNSLANHNFIPHNGIVSLTDSIDASFNIYGFATDFANLAGIIGYLYAGNLATLDLTYSIGGPPPGNVLSGLLGKPPGLSFTHNQFESDSSPTRGDYYQFNHNGYDLQLSAFTELYNLQKDSPNPNYDLDVLLAHRLTRYQQSIAENEYFYYGPVEMLFSSVTHFFIPGLMSNHSAEFPDGILSSEVLASIYGISSDPSTGALSYTRGHERIPDNWYRRPIGGGYSMVNTAADLARMAVYNPQLVAVGGNTNGVNTFAPLDITAFTNGVYNSAMLLEGSNAACFALQAAQQLLPAALQGVEGLVAGLLQQLDEALAGALSELTCPQMLGVDASMLEQYPGYTMTPHAV</sequence>
<dbReference type="PANTHER" id="PTHR33577:SF1">
    <property type="entry name" value="HEME HALOPEROXIDASE FAMILY PROFILE DOMAIN-CONTAINING PROTEIN"/>
    <property type="match status" value="1"/>
</dbReference>
<dbReference type="PANTHER" id="PTHR33577">
    <property type="entry name" value="STERIGMATOCYSTIN BIOSYNTHESIS PEROXIDASE STCC-RELATED"/>
    <property type="match status" value="1"/>
</dbReference>
<keyword evidence="6" id="KW-0408">Iron</keyword>